<dbReference type="EMBL" id="JBEPMO010000002">
    <property type="protein sequence ID" value="MET3731037.1"/>
    <property type="molecule type" value="Genomic_DNA"/>
</dbReference>
<proteinExistence type="predicted"/>
<evidence type="ECO:0000313" key="4">
    <source>
        <dbReference type="EMBL" id="MET3731037.1"/>
    </source>
</evidence>
<reference evidence="4 5" key="1">
    <citation type="submission" date="2024-06" db="EMBL/GenBank/DDBJ databases">
        <title>Genomic Encyclopedia of Type Strains, Phase IV (KMG-IV): sequencing the most valuable type-strain genomes for metagenomic binning, comparative biology and taxonomic classification.</title>
        <authorList>
            <person name="Goeker M."/>
        </authorList>
    </citation>
    <scope>NUCLEOTIDE SEQUENCE [LARGE SCALE GENOMIC DNA]</scope>
    <source>
        <strain evidence="4 5">DSM 29388</strain>
    </source>
</reference>
<evidence type="ECO:0000259" key="3">
    <source>
        <dbReference type="Pfam" id="PF18962"/>
    </source>
</evidence>
<name>A0ABV2LR41_9FLAO</name>
<dbReference type="InterPro" id="IPR013320">
    <property type="entry name" value="ConA-like_dom_sf"/>
</dbReference>
<feature type="domain" description="Secretion system C-terminal sorting" evidence="3">
    <location>
        <begin position="238"/>
        <end position="306"/>
    </location>
</feature>
<dbReference type="SUPFAM" id="SSF49899">
    <property type="entry name" value="Concanavalin A-like lectins/glucanases"/>
    <property type="match status" value="1"/>
</dbReference>
<evidence type="ECO:0000313" key="5">
    <source>
        <dbReference type="Proteomes" id="UP001549146"/>
    </source>
</evidence>
<protein>
    <recommendedName>
        <fullName evidence="3">Secretion system C-terminal sorting domain-containing protein</fullName>
    </recommendedName>
</protein>
<sequence>MKKFYVLGLSLSASFVLSQEVISFEAEEGYELGTIHNQQGWTVTEGIDGLLENQIITDELATEENSFSFKNAHETDFDYQWFPIFGASKMFNESYKTEGFSITYDVMVTELMGADFEFTIYSQDEVEDFYPIGGVGMEYQGGLYVINSLDYDYETIDSVEWTPNTWYTIKIEVNPTEVKYYFDGELIFTGENYNPTNIAGFNMLHNNYGGSAFYDNFIIEGEVSTAGLNEIAKTAAKLYPNPVKDVLTISLTNNEEVSSVEIFNVSGQKVKSTQNVSKLMISELAKGIYVLKVQTKSGKIVTEKFIKN</sequence>
<feature type="chain" id="PRO_5045414512" description="Secretion system C-terminal sorting domain-containing protein" evidence="2">
    <location>
        <begin position="19"/>
        <end position="308"/>
    </location>
</feature>
<dbReference type="InterPro" id="IPR026444">
    <property type="entry name" value="Secre_tail"/>
</dbReference>
<dbReference type="NCBIfam" id="TIGR04183">
    <property type="entry name" value="Por_Secre_tail"/>
    <property type="match status" value="1"/>
</dbReference>
<keyword evidence="1 2" id="KW-0732">Signal</keyword>
<organism evidence="4 5">
    <name type="scientific">Moheibacter stercoris</name>
    <dbReference type="NCBI Taxonomy" id="1628251"/>
    <lineage>
        <taxon>Bacteria</taxon>
        <taxon>Pseudomonadati</taxon>
        <taxon>Bacteroidota</taxon>
        <taxon>Flavobacteriia</taxon>
        <taxon>Flavobacteriales</taxon>
        <taxon>Weeksellaceae</taxon>
        <taxon>Moheibacter</taxon>
    </lineage>
</organism>
<feature type="signal peptide" evidence="2">
    <location>
        <begin position="1"/>
        <end position="18"/>
    </location>
</feature>
<keyword evidence="5" id="KW-1185">Reference proteome</keyword>
<dbReference type="Proteomes" id="UP001549146">
    <property type="component" value="Unassembled WGS sequence"/>
</dbReference>
<dbReference type="Gene3D" id="2.60.120.560">
    <property type="entry name" value="Exo-inulinase, domain 1"/>
    <property type="match status" value="1"/>
</dbReference>
<evidence type="ECO:0000256" key="1">
    <source>
        <dbReference type="ARBA" id="ARBA00022729"/>
    </source>
</evidence>
<dbReference type="Pfam" id="PF18962">
    <property type="entry name" value="Por_Secre_tail"/>
    <property type="match status" value="1"/>
</dbReference>
<dbReference type="RefSeq" id="WP_354506920.1">
    <property type="nucleotide sequence ID" value="NZ_JBEPMO010000002.1"/>
</dbReference>
<evidence type="ECO:0000256" key="2">
    <source>
        <dbReference type="SAM" id="SignalP"/>
    </source>
</evidence>
<accession>A0ABV2LR41</accession>
<gene>
    <name evidence="4" type="ORF">ABID46_000596</name>
</gene>
<comment type="caution">
    <text evidence="4">The sequence shown here is derived from an EMBL/GenBank/DDBJ whole genome shotgun (WGS) entry which is preliminary data.</text>
</comment>